<dbReference type="SMART" id="SM00028">
    <property type="entry name" value="TPR"/>
    <property type="match status" value="2"/>
</dbReference>
<evidence type="ECO:0000259" key="5">
    <source>
        <dbReference type="Pfam" id="PF13525"/>
    </source>
</evidence>
<proteinExistence type="inferred from homology"/>
<sequence length="324" mass="36944">MVFRFALFFKLLGVIALCGAVSACGGGKKEKFAYVERPVELLYANAKTQLDKKRYETAIAFFEEVERQHPYSSWARRSMLMKAFAYYQGNDYEEAVTALDQFISLHPGNKDAAYAYYLKAMCYYERIRDIGRDQDFTNNAVAALTDVVRRYPDTEYARDARLKLDLTFDHLAGKEMYVGRFYLRKNKHIAAINRFKTVVEKYQTTNHAAEALHRLVEAYLELGIIDEARSAAAVLGYNYPGSRWYEDTYKLFAKRDILISDVRKDRRVAEAETVEDPNKILQDLDPDTVDGVDLVTARDLDELTPPSGNLGGDVGPPVFEPSDL</sequence>
<keyword evidence="1" id="KW-0732">Signal</keyword>
<dbReference type="Pfam" id="PF13525">
    <property type="entry name" value="YfiO"/>
    <property type="match status" value="1"/>
</dbReference>
<keyword evidence="6" id="KW-0449">Lipoprotein</keyword>
<dbReference type="CDD" id="cd15830">
    <property type="entry name" value="BamD"/>
    <property type="match status" value="1"/>
</dbReference>
<keyword evidence="2" id="KW-0472">Membrane</keyword>
<dbReference type="PROSITE" id="PS50005">
    <property type="entry name" value="TPR"/>
    <property type="match status" value="1"/>
</dbReference>
<feature type="region of interest" description="Disordered" evidence="4">
    <location>
        <begin position="300"/>
        <end position="324"/>
    </location>
</feature>
<reference evidence="6" key="1">
    <citation type="submission" date="2018-06" db="EMBL/GenBank/DDBJ databases">
        <authorList>
            <person name="Zhirakovskaya E."/>
        </authorList>
    </citation>
    <scope>NUCLEOTIDE SEQUENCE</scope>
</reference>
<name>A0A3B0RST8_9ZZZZ</name>
<dbReference type="SUPFAM" id="SSF48452">
    <property type="entry name" value="TPR-like"/>
    <property type="match status" value="1"/>
</dbReference>
<dbReference type="EMBL" id="UOEH01000159">
    <property type="protein sequence ID" value="VAV95237.1"/>
    <property type="molecule type" value="Genomic_DNA"/>
</dbReference>
<dbReference type="PROSITE" id="PS51257">
    <property type="entry name" value="PROKAR_LIPOPROTEIN"/>
    <property type="match status" value="1"/>
</dbReference>
<evidence type="ECO:0000256" key="4">
    <source>
        <dbReference type="SAM" id="MobiDB-lite"/>
    </source>
</evidence>
<dbReference type="InterPro" id="IPR017689">
    <property type="entry name" value="BamD"/>
</dbReference>
<dbReference type="InterPro" id="IPR011990">
    <property type="entry name" value="TPR-like_helical_dom_sf"/>
</dbReference>
<feature type="domain" description="Outer membrane lipoprotein BamD-like" evidence="5">
    <location>
        <begin position="39"/>
        <end position="231"/>
    </location>
</feature>
<dbReference type="Gene3D" id="1.25.40.10">
    <property type="entry name" value="Tetratricopeptide repeat domain"/>
    <property type="match status" value="1"/>
</dbReference>
<dbReference type="AlphaFoldDB" id="A0A3B0RST8"/>
<gene>
    <name evidence="6" type="ORF">MNBD_ALPHA05-1071</name>
</gene>
<dbReference type="InterPro" id="IPR039565">
    <property type="entry name" value="BamD-like"/>
</dbReference>
<evidence type="ECO:0000256" key="2">
    <source>
        <dbReference type="ARBA" id="ARBA00023136"/>
    </source>
</evidence>
<dbReference type="HAMAP" id="MF_00922">
    <property type="entry name" value="OM_assembly_BamD"/>
    <property type="match status" value="1"/>
</dbReference>
<keyword evidence="3" id="KW-0998">Cell outer membrane</keyword>
<accession>A0A3B0RST8</accession>
<evidence type="ECO:0000256" key="1">
    <source>
        <dbReference type="ARBA" id="ARBA00022729"/>
    </source>
</evidence>
<dbReference type="InterPro" id="IPR019734">
    <property type="entry name" value="TPR_rpt"/>
</dbReference>
<dbReference type="NCBIfam" id="TIGR03302">
    <property type="entry name" value="OM_YfiO"/>
    <property type="match status" value="1"/>
</dbReference>
<evidence type="ECO:0000256" key="3">
    <source>
        <dbReference type="ARBA" id="ARBA00023237"/>
    </source>
</evidence>
<evidence type="ECO:0000313" key="6">
    <source>
        <dbReference type="EMBL" id="VAV95237.1"/>
    </source>
</evidence>
<organism evidence="6">
    <name type="scientific">hydrothermal vent metagenome</name>
    <dbReference type="NCBI Taxonomy" id="652676"/>
    <lineage>
        <taxon>unclassified sequences</taxon>
        <taxon>metagenomes</taxon>
        <taxon>ecological metagenomes</taxon>
    </lineage>
</organism>
<protein>
    <submittedName>
        <fullName evidence="6">Competence lipoprotein ComL, putative</fullName>
    </submittedName>
</protein>